<evidence type="ECO:0000256" key="3">
    <source>
        <dbReference type="ARBA" id="ARBA00022833"/>
    </source>
</evidence>
<proteinExistence type="predicted"/>
<keyword evidence="7" id="KW-1185">Reference proteome</keyword>
<evidence type="ECO:0000256" key="4">
    <source>
        <dbReference type="SAM" id="MobiDB-lite"/>
    </source>
</evidence>
<dbReference type="PANTHER" id="PTHR31742">
    <property type="entry name" value="RPA-INTERACTING PROTEIN RPAIN"/>
    <property type="match status" value="1"/>
</dbReference>
<evidence type="ECO:0000313" key="7">
    <source>
        <dbReference type="Proteomes" id="UP001363151"/>
    </source>
</evidence>
<keyword evidence="2" id="KW-0863">Zinc-finger</keyword>
<name>A0ABR1FUE4_AURAN</name>
<keyword evidence="3" id="KW-0862">Zinc</keyword>
<feature type="compositionally biased region" description="Basic and acidic residues" evidence="4">
    <location>
        <begin position="53"/>
        <end position="62"/>
    </location>
</feature>
<comment type="caution">
    <text evidence="6">The sequence shown here is derived from an EMBL/GenBank/DDBJ whole genome shotgun (WGS) entry which is preliminary data.</text>
</comment>
<sequence length="246" mass="26375">MTPSTSARVAPKKRSSNSLDGIRKQCLERIKRDREAAQAARRSTPARAASEASCRERARTILDDVLSSRGKRRRSDSGDGEPAADEPGPPARLFDGGDDDDALSAEEEAALVRELLEEIQAYEAARADEHALDLAMEALAAEAAGLAFDEDEALGADDTVLCPVCSRGYLLQGRALEIACASCDLCLPDQLDGLGLGHLRDLLGRTFEAHADRGCDKRPAFAVDRELGVALLRCDCAACGFRHVVI</sequence>
<dbReference type="Proteomes" id="UP001363151">
    <property type="component" value="Unassembled WGS sequence"/>
</dbReference>
<feature type="region of interest" description="Disordered" evidence="4">
    <location>
        <begin position="1"/>
        <end position="100"/>
    </location>
</feature>
<reference evidence="6 7" key="1">
    <citation type="submission" date="2024-03" db="EMBL/GenBank/DDBJ databases">
        <title>Aureococcus anophagefferens CCMP1851 and Kratosvirus quantuckense: Draft genome of a second virus-susceptible host strain in the model system.</title>
        <authorList>
            <person name="Chase E."/>
            <person name="Truchon A.R."/>
            <person name="Schepens W."/>
            <person name="Wilhelm S.W."/>
        </authorList>
    </citation>
    <scope>NUCLEOTIDE SEQUENCE [LARGE SCALE GENOMIC DNA]</scope>
    <source>
        <strain evidence="6 7">CCMP1851</strain>
    </source>
</reference>
<feature type="domain" description="RPA-interacting protein C-terminal" evidence="5">
    <location>
        <begin position="161"/>
        <end position="242"/>
    </location>
</feature>
<feature type="compositionally biased region" description="Basic and acidic residues" evidence="4">
    <location>
        <begin position="21"/>
        <end position="36"/>
    </location>
</feature>
<evidence type="ECO:0000313" key="6">
    <source>
        <dbReference type="EMBL" id="KAK7238921.1"/>
    </source>
</evidence>
<dbReference type="InterPro" id="IPR028156">
    <property type="entry name" value="RIP"/>
</dbReference>
<keyword evidence="1" id="KW-0479">Metal-binding</keyword>
<gene>
    <name evidence="6" type="ORF">SO694_00026141</name>
</gene>
<evidence type="ECO:0000259" key="5">
    <source>
        <dbReference type="Pfam" id="PF14768"/>
    </source>
</evidence>
<dbReference type="InterPro" id="IPR028159">
    <property type="entry name" value="RPA_interact_C_dom"/>
</dbReference>
<evidence type="ECO:0000256" key="2">
    <source>
        <dbReference type="ARBA" id="ARBA00022771"/>
    </source>
</evidence>
<dbReference type="Pfam" id="PF14768">
    <property type="entry name" value="RPA_interact_C"/>
    <property type="match status" value="1"/>
</dbReference>
<feature type="compositionally biased region" description="Low complexity" evidence="4">
    <location>
        <begin position="37"/>
        <end position="52"/>
    </location>
</feature>
<accession>A0ABR1FUE4</accession>
<organism evidence="6 7">
    <name type="scientific">Aureococcus anophagefferens</name>
    <name type="common">Harmful bloom alga</name>
    <dbReference type="NCBI Taxonomy" id="44056"/>
    <lineage>
        <taxon>Eukaryota</taxon>
        <taxon>Sar</taxon>
        <taxon>Stramenopiles</taxon>
        <taxon>Ochrophyta</taxon>
        <taxon>Pelagophyceae</taxon>
        <taxon>Pelagomonadales</taxon>
        <taxon>Pelagomonadaceae</taxon>
        <taxon>Aureococcus</taxon>
    </lineage>
</organism>
<evidence type="ECO:0000256" key="1">
    <source>
        <dbReference type="ARBA" id="ARBA00022723"/>
    </source>
</evidence>
<dbReference type="EMBL" id="JBBJCI010000227">
    <property type="protein sequence ID" value="KAK7238921.1"/>
    <property type="molecule type" value="Genomic_DNA"/>
</dbReference>
<protein>
    <recommendedName>
        <fullName evidence="5">RPA-interacting protein C-terminal domain-containing protein</fullName>
    </recommendedName>
</protein>
<dbReference type="PANTHER" id="PTHR31742:SF1">
    <property type="entry name" value="RPA-INTERACTING PROTEIN"/>
    <property type="match status" value="1"/>
</dbReference>